<dbReference type="AlphaFoldDB" id="A0A9N9RGY0"/>
<organism evidence="2 3">
    <name type="scientific">Diatraea saccharalis</name>
    <name type="common">sugarcane borer</name>
    <dbReference type="NCBI Taxonomy" id="40085"/>
    <lineage>
        <taxon>Eukaryota</taxon>
        <taxon>Metazoa</taxon>
        <taxon>Ecdysozoa</taxon>
        <taxon>Arthropoda</taxon>
        <taxon>Hexapoda</taxon>
        <taxon>Insecta</taxon>
        <taxon>Pterygota</taxon>
        <taxon>Neoptera</taxon>
        <taxon>Endopterygota</taxon>
        <taxon>Lepidoptera</taxon>
        <taxon>Glossata</taxon>
        <taxon>Ditrysia</taxon>
        <taxon>Pyraloidea</taxon>
        <taxon>Crambidae</taxon>
        <taxon>Crambinae</taxon>
        <taxon>Diatraea</taxon>
    </lineage>
</organism>
<dbReference type="PANTHER" id="PTHR12242">
    <property type="entry name" value="OS02G0130600 PROTEIN-RELATED"/>
    <property type="match status" value="1"/>
</dbReference>
<name>A0A9N9RGY0_9NEOP</name>
<keyword evidence="1" id="KW-0812">Transmembrane</keyword>
<evidence type="ECO:0000313" key="2">
    <source>
        <dbReference type="EMBL" id="CAG9796419.1"/>
    </source>
</evidence>
<evidence type="ECO:0008006" key="4">
    <source>
        <dbReference type="Google" id="ProtNLM"/>
    </source>
</evidence>
<feature type="transmembrane region" description="Helical" evidence="1">
    <location>
        <begin position="42"/>
        <end position="65"/>
    </location>
</feature>
<dbReference type="PANTHER" id="PTHR12242:SF49">
    <property type="entry name" value="HEADBUTT, ISOFORM E"/>
    <property type="match status" value="1"/>
</dbReference>
<feature type="transmembrane region" description="Helical" evidence="1">
    <location>
        <begin position="150"/>
        <end position="169"/>
    </location>
</feature>
<reference evidence="2" key="1">
    <citation type="submission" date="2021-12" db="EMBL/GenBank/DDBJ databases">
        <authorList>
            <person name="King R."/>
        </authorList>
    </citation>
    <scope>NUCLEOTIDE SEQUENCE</scope>
</reference>
<dbReference type="Proteomes" id="UP001153714">
    <property type="component" value="Chromosome 9"/>
</dbReference>
<dbReference type="InterPro" id="IPR049352">
    <property type="entry name" value="Rost"/>
</dbReference>
<feature type="transmembrane region" description="Helical" evidence="1">
    <location>
        <begin position="181"/>
        <end position="200"/>
    </location>
</feature>
<gene>
    <name evidence="2" type="ORF">DIATSA_LOCUS13612</name>
</gene>
<reference evidence="2" key="2">
    <citation type="submission" date="2022-10" db="EMBL/GenBank/DDBJ databases">
        <authorList>
            <consortium name="ENA_rothamsted_submissions"/>
            <consortium name="culmorum"/>
            <person name="King R."/>
        </authorList>
    </citation>
    <scope>NUCLEOTIDE SEQUENCE</scope>
</reference>
<dbReference type="OrthoDB" id="419711at2759"/>
<feature type="transmembrane region" description="Helical" evidence="1">
    <location>
        <begin position="220"/>
        <end position="247"/>
    </location>
</feature>
<keyword evidence="1" id="KW-1133">Transmembrane helix</keyword>
<dbReference type="EMBL" id="OU893340">
    <property type="protein sequence ID" value="CAG9796419.1"/>
    <property type="molecule type" value="Genomic_DNA"/>
</dbReference>
<protein>
    <recommendedName>
        <fullName evidence="4">Protein rolling stone-like</fullName>
    </recommendedName>
</protein>
<dbReference type="GO" id="GO:0016020">
    <property type="term" value="C:membrane"/>
    <property type="evidence" value="ECO:0007669"/>
    <property type="project" value="TreeGrafter"/>
</dbReference>
<dbReference type="Pfam" id="PF21534">
    <property type="entry name" value="Rost"/>
    <property type="match status" value="1"/>
</dbReference>
<feature type="transmembrane region" description="Helical" evidence="1">
    <location>
        <begin position="116"/>
        <end position="138"/>
    </location>
</feature>
<keyword evidence="1" id="KW-0472">Membrane</keyword>
<sequence length="277" mass="31656">MTTIKKYFKEELQWRNLNLEHSRPADFYLSVWQSNRSTAPLLVLRTLLFLASLGITVTSIVLYIINSWVGFWWIYLTHWGLSVLTLATGFSVAISARCYFYGPISGEYRLPWYIKVYWVLFNIAVPLSFLITLFYWTVLFEANIEEELNHGHDVAVHGLNSLIMFILLITSSHPSRILHIYQPLVFAVVYFLFTLFYYLGGGVNRDGQPFVYPVLNWNKAGQTVGVGVVTGLLLILLYILVVSIALARDAVSRRFVKPRTSEPPEAVPLRQQGQSAV</sequence>
<proteinExistence type="predicted"/>
<feature type="transmembrane region" description="Helical" evidence="1">
    <location>
        <begin position="71"/>
        <end position="95"/>
    </location>
</feature>
<accession>A0A9N9RGY0</accession>
<keyword evidence="3" id="KW-1185">Reference proteome</keyword>
<evidence type="ECO:0000313" key="3">
    <source>
        <dbReference type="Proteomes" id="UP001153714"/>
    </source>
</evidence>
<evidence type="ECO:0000256" key="1">
    <source>
        <dbReference type="SAM" id="Phobius"/>
    </source>
</evidence>